<dbReference type="InterPro" id="IPR017853">
    <property type="entry name" value="GH"/>
</dbReference>
<evidence type="ECO:0000259" key="5">
    <source>
        <dbReference type="Pfam" id="PF00933"/>
    </source>
</evidence>
<evidence type="ECO:0000313" key="7">
    <source>
        <dbReference type="Proteomes" id="UP000271031"/>
    </source>
</evidence>
<keyword evidence="7" id="KW-1185">Reference proteome</keyword>
<dbReference type="EMBL" id="RHHQ01000017">
    <property type="protein sequence ID" value="RNB84753.1"/>
    <property type="molecule type" value="Genomic_DNA"/>
</dbReference>
<dbReference type="InterPro" id="IPR019800">
    <property type="entry name" value="Glyco_hydro_3_AS"/>
</dbReference>
<dbReference type="Proteomes" id="UP000271031">
    <property type="component" value="Unassembled WGS sequence"/>
</dbReference>
<comment type="similarity">
    <text evidence="1">Belongs to the glycosyl hydrolase 3 family.</text>
</comment>
<dbReference type="OrthoDB" id="9805821at2"/>
<dbReference type="PANTHER" id="PTHR30480:SF16">
    <property type="entry name" value="GLYCOSIDE HYDROLASE FAMILY 3 DOMAIN PROTEIN"/>
    <property type="match status" value="1"/>
</dbReference>
<dbReference type="PANTHER" id="PTHR30480">
    <property type="entry name" value="BETA-HEXOSAMINIDASE-RELATED"/>
    <property type="match status" value="1"/>
</dbReference>
<dbReference type="NCBIfam" id="NF003740">
    <property type="entry name" value="PRK05337.1"/>
    <property type="match status" value="1"/>
</dbReference>
<dbReference type="EC" id="3.2.1.52" evidence="6"/>
<dbReference type="AlphaFoldDB" id="A0A3M8DA12"/>
<dbReference type="GO" id="GO:0004563">
    <property type="term" value="F:beta-N-acetylhexosaminidase activity"/>
    <property type="evidence" value="ECO:0007669"/>
    <property type="project" value="UniProtKB-EC"/>
</dbReference>
<dbReference type="InterPro" id="IPR050226">
    <property type="entry name" value="NagZ_Beta-hexosaminidase"/>
</dbReference>
<evidence type="ECO:0000256" key="4">
    <source>
        <dbReference type="SAM" id="MobiDB-lite"/>
    </source>
</evidence>
<keyword evidence="2 6" id="KW-0378">Hydrolase</keyword>
<dbReference type="InterPro" id="IPR001764">
    <property type="entry name" value="Glyco_hydro_3_N"/>
</dbReference>
<organism evidence="6 7">
    <name type="scientific">Brevibacillus fluminis</name>
    <dbReference type="NCBI Taxonomy" id="511487"/>
    <lineage>
        <taxon>Bacteria</taxon>
        <taxon>Bacillati</taxon>
        <taxon>Bacillota</taxon>
        <taxon>Bacilli</taxon>
        <taxon>Bacillales</taxon>
        <taxon>Paenibacillaceae</taxon>
        <taxon>Brevibacillus</taxon>
    </lineage>
</organism>
<evidence type="ECO:0000256" key="1">
    <source>
        <dbReference type="ARBA" id="ARBA00005336"/>
    </source>
</evidence>
<sequence length="411" mass="43928">MAGCFSSGGASTAPSAEQEGQTGNHSAENHQPPVSEPNTSTPPVTPDPVTEQLNRLSLEEKIGQLVLVGMDGTTIGTQAKEMIEQYHIGGFIFFKPNIQNATQAVSLFNSLKETNRSVNPIPLFLSVDEEGGRVSRLPNSLVKLPASGTVGKKDNPDFTRGLGQLLGSELKAFGLNVDFAPVMDVASNPKNPVIGDRSFGSDPNRVSRLGVAEMEGIQAESVIPGIKHFPGHGDTSVDSHLGLPIVQHNIKRLRSVELVPFADAVRAGADLVMVAHILLPKLDPDHPSSFSQPIITGLLRKELGFGGVVITDDMTMGAIAKHYDIGASAVQAVLAGGNIVLVGHEFDKQATVLHALKQAVLNGSMPMKTIDERVYQILALKQKYKLTDKSVPPVNVKQLNQQITGVLNRFK</sequence>
<accession>A0A3M8DA12</accession>
<name>A0A3M8DA12_9BACL</name>
<evidence type="ECO:0000256" key="3">
    <source>
        <dbReference type="ARBA" id="ARBA00023295"/>
    </source>
</evidence>
<gene>
    <name evidence="6" type="ORF">EDM56_21655</name>
</gene>
<evidence type="ECO:0000313" key="6">
    <source>
        <dbReference type="EMBL" id="RNB84753.1"/>
    </source>
</evidence>
<feature type="compositionally biased region" description="Low complexity" evidence="4">
    <location>
        <begin position="37"/>
        <end position="49"/>
    </location>
</feature>
<dbReference type="SUPFAM" id="SSF51445">
    <property type="entry name" value="(Trans)glycosidases"/>
    <property type="match status" value="1"/>
</dbReference>
<evidence type="ECO:0000256" key="2">
    <source>
        <dbReference type="ARBA" id="ARBA00022801"/>
    </source>
</evidence>
<dbReference type="GO" id="GO:0005975">
    <property type="term" value="P:carbohydrate metabolic process"/>
    <property type="evidence" value="ECO:0007669"/>
    <property type="project" value="InterPro"/>
</dbReference>
<dbReference type="GO" id="GO:0009254">
    <property type="term" value="P:peptidoglycan turnover"/>
    <property type="evidence" value="ECO:0007669"/>
    <property type="project" value="TreeGrafter"/>
</dbReference>
<protein>
    <submittedName>
        <fullName evidence="6">Beta-N-acetylhexosaminidase</fullName>
        <ecNumber evidence="6">3.2.1.52</ecNumber>
    </submittedName>
</protein>
<reference evidence="6 7" key="1">
    <citation type="submission" date="2018-10" db="EMBL/GenBank/DDBJ databases">
        <title>Phylogenomics of Brevibacillus.</title>
        <authorList>
            <person name="Dunlap C."/>
        </authorList>
    </citation>
    <scope>NUCLEOTIDE SEQUENCE [LARGE SCALE GENOMIC DNA]</scope>
    <source>
        <strain evidence="6 7">JCM 15716</strain>
    </source>
</reference>
<dbReference type="Pfam" id="PF00933">
    <property type="entry name" value="Glyco_hydro_3"/>
    <property type="match status" value="1"/>
</dbReference>
<feature type="region of interest" description="Disordered" evidence="4">
    <location>
        <begin position="1"/>
        <end position="49"/>
    </location>
</feature>
<keyword evidence="3 6" id="KW-0326">Glycosidase</keyword>
<comment type="caution">
    <text evidence="6">The sequence shown here is derived from an EMBL/GenBank/DDBJ whole genome shotgun (WGS) entry which is preliminary data.</text>
</comment>
<dbReference type="InterPro" id="IPR036962">
    <property type="entry name" value="Glyco_hydro_3_N_sf"/>
</dbReference>
<feature type="domain" description="Glycoside hydrolase family 3 N-terminal" evidence="5">
    <location>
        <begin position="58"/>
        <end position="379"/>
    </location>
</feature>
<feature type="compositionally biased region" description="Polar residues" evidence="4">
    <location>
        <begin position="8"/>
        <end position="26"/>
    </location>
</feature>
<proteinExistence type="inferred from homology"/>
<dbReference type="PROSITE" id="PS00775">
    <property type="entry name" value="GLYCOSYL_HYDROL_F3"/>
    <property type="match status" value="1"/>
</dbReference>
<dbReference type="Gene3D" id="3.20.20.300">
    <property type="entry name" value="Glycoside hydrolase, family 3, N-terminal domain"/>
    <property type="match status" value="1"/>
</dbReference>